<dbReference type="EMBL" id="CAADFW010000004">
    <property type="protein sequence ID" value="VFK54123.1"/>
    <property type="molecule type" value="Genomic_DNA"/>
</dbReference>
<name>A0A450ZJY4_9GAMM</name>
<accession>A0A450ZJY4</accession>
<reference evidence="1" key="1">
    <citation type="submission" date="2019-02" db="EMBL/GenBank/DDBJ databases">
        <authorList>
            <person name="Gruber-Vodicka R. H."/>
            <person name="Seah K. B. B."/>
        </authorList>
    </citation>
    <scope>NUCLEOTIDE SEQUENCE</scope>
    <source>
        <strain evidence="1">BECK_BZ126</strain>
    </source>
</reference>
<evidence type="ECO:0000313" key="1">
    <source>
        <dbReference type="EMBL" id="VFK54123.1"/>
    </source>
</evidence>
<evidence type="ECO:0008006" key="2">
    <source>
        <dbReference type="Google" id="ProtNLM"/>
    </source>
</evidence>
<dbReference type="AlphaFoldDB" id="A0A450ZJY4"/>
<gene>
    <name evidence="1" type="ORF">BECKTC1821F_GA0114240_100420</name>
</gene>
<sequence>MKYEIVLTDTAREHYRGLDARRRPSIKKGLKEHLSFSCSQAWSLGASTNGITSS</sequence>
<proteinExistence type="predicted"/>
<protein>
    <recommendedName>
        <fullName evidence="2">mRNA interferase RelE/StbE</fullName>
    </recommendedName>
</protein>
<organism evidence="1">
    <name type="scientific">Candidatus Kentrum sp. TC</name>
    <dbReference type="NCBI Taxonomy" id="2126339"/>
    <lineage>
        <taxon>Bacteria</taxon>
        <taxon>Pseudomonadati</taxon>
        <taxon>Pseudomonadota</taxon>
        <taxon>Gammaproteobacteria</taxon>
        <taxon>Candidatus Kentrum</taxon>
    </lineage>
</organism>